<dbReference type="GO" id="GO:0004672">
    <property type="term" value="F:protein kinase activity"/>
    <property type="evidence" value="ECO:0007669"/>
    <property type="project" value="InterPro"/>
</dbReference>
<dbReference type="SUPFAM" id="SSF56112">
    <property type="entry name" value="Protein kinase-like (PK-like)"/>
    <property type="match status" value="1"/>
</dbReference>
<feature type="region of interest" description="Disordered" evidence="1">
    <location>
        <begin position="255"/>
        <end position="294"/>
    </location>
</feature>
<dbReference type="EMBL" id="JAVRRJ010000002">
    <property type="protein sequence ID" value="KAK5088423.1"/>
    <property type="molecule type" value="Genomic_DNA"/>
</dbReference>
<accession>A0AAN7Y7V5</accession>
<name>A0AAN7Y7V5_9EURO</name>
<dbReference type="PANTHER" id="PTHR24362:SF309">
    <property type="entry name" value="PROTEIN KINASE DOMAIN-CONTAINING PROTEIN"/>
    <property type="match status" value="1"/>
</dbReference>
<evidence type="ECO:0000313" key="3">
    <source>
        <dbReference type="EMBL" id="KAK5088423.1"/>
    </source>
</evidence>
<dbReference type="InterPro" id="IPR011009">
    <property type="entry name" value="Kinase-like_dom_sf"/>
</dbReference>
<dbReference type="Proteomes" id="UP001309876">
    <property type="component" value="Unassembled WGS sequence"/>
</dbReference>
<sequence>MQDEEKAYRDEGIAIEQHILQELDLDNERQSPFSNRRISWSRQYSCRVLIKKYSKRENNEITKAQLEIAALLACKEDAIPPLLDYFDPSETIWVVMEERDDVPLKRYIEGYGTLSEEMIKSAVTQLFSGLAAMFMAGFAHLRICDETLYMNAEGQLTIKDFFYAHKYGAQKLEDLYATTDVRYGRDIYAAPEVLSTVGNYNARKAVLWSCGVAIYYMATGQTERLSNLDHPTFATTSAAQIQSTPTNTVLETQADERNVPGTLPTPSRRRSSLATALAHRRRSSANNVHSRKASLTQPPTIITYPGTRFETASWVRDIISKMLIVNPLRRAELIEVASKVPREVVAKTARPLLELCWLDYKEHVGPYAGLNFDIDDSASISSSLFSGVSRMSNPFAGLLSGRRKSSIDAGGSDTARAGRTYAGFV</sequence>
<reference evidence="3 4" key="1">
    <citation type="submission" date="2023-08" db="EMBL/GenBank/DDBJ databases">
        <title>Black Yeasts Isolated from many extreme environments.</title>
        <authorList>
            <person name="Coleine C."/>
            <person name="Stajich J.E."/>
            <person name="Selbmann L."/>
        </authorList>
    </citation>
    <scope>NUCLEOTIDE SEQUENCE [LARGE SCALE GENOMIC DNA]</scope>
    <source>
        <strain evidence="3 4">CCFEE 5910</strain>
    </source>
</reference>
<keyword evidence="4" id="KW-1185">Reference proteome</keyword>
<gene>
    <name evidence="3" type="ORF">LTR05_002641</name>
</gene>
<evidence type="ECO:0000313" key="4">
    <source>
        <dbReference type="Proteomes" id="UP001309876"/>
    </source>
</evidence>
<dbReference type="Pfam" id="PF00069">
    <property type="entry name" value="Pkinase"/>
    <property type="match status" value="1"/>
</dbReference>
<dbReference type="SMART" id="SM00220">
    <property type="entry name" value="S_TKc"/>
    <property type="match status" value="1"/>
</dbReference>
<protein>
    <recommendedName>
        <fullName evidence="2">Protein kinase domain-containing protein</fullName>
    </recommendedName>
</protein>
<dbReference type="Gene3D" id="1.10.510.10">
    <property type="entry name" value="Transferase(Phosphotransferase) domain 1"/>
    <property type="match status" value="1"/>
</dbReference>
<proteinExistence type="predicted"/>
<evidence type="ECO:0000259" key="2">
    <source>
        <dbReference type="PROSITE" id="PS50011"/>
    </source>
</evidence>
<dbReference type="GO" id="GO:0005524">
    <property type="term" value="F:ATP binding"/>
    <property type="evidence" value="ECO:0007669"/>
    <property type="project" value="InterPro"/>
</dbReference>
<evidence type="ECO:0000256" key="1">
    <source>
        <dbReference type="SAM" id="MobiDB-lite"/>
    </source>
</evidence>
<dbReference type="PROSITE" id="PS50011">
    <property type="entry name" value="PROTEIN_KINASE_DOM"/>
    <property type="match status" value="1"/>
</dbReference>
<dbReference type="InterPro" id="IPR000719">
    <property type="entry name" value="Prot_kinase_dom"/>
</dbReference>
<dbReference type="PANTHER" id="PTHR24362">
    <property type="entry name" value="SERINE/THREONINE-PROTEIN KINASE NEK"/>
    <property type="match status" value="1"/>
</dbReference>
<dbReference type="AlphaFoldDB" id="A0AAN7Y7V5"/>
<feature type="compositionally biased region" description="Polar residues" evidence="1">
    <location>
        <begin position="284"/>
        <end position="294"/>
    </location>
</feature>
<organism evidence="3 4">
    <name type="scientific">Lithohypha guttulata</name>
    <dbReference type="NCBI Taxonomy" id="1690604"/>
    <lineage>
        <taxon>Eukaryota</taxon>
        <taxon>Fungi</taxon>
        <taxon>Dikarya</taxon>
        <taxon>Ascomycota</taxon>
        <taxon>Pezizomycotina</taxon>
        <taxon>Eurotiomycetes</taxon>
        <taxon>Chaetothyriomycetidae</taxon>
        <taxon>Chaetothyriales</taxon>
        <taxon>Trichomeriaceae</taxon>
        <taxon>Lithohypha</taxon>
    </lineage>
</organism>
<feature type="domain" description="Protein kinase" evidence="2">
    <location>
        <begin position="1"/>
        <end position="353"/>
    </location>
</feature>
<comment type="caution">
    <text evidence="3">The sequence shown here is derived from an EMBL/GenBank/DDBJ whole genome shotgun (WGS) entry which is preliminary data.</text>
</comment>